<name>A0A2N5S1M8_9BASI</name>
<dbReference type="AlphaFoldDB" id="A0A2N5S1M8"/>
<dbReference type="EMBL" id="PGCI01001159">
    <property type="protein sequence ID" value="PLW07109.1"/>
    <property type="molecule type" value="Genomic_DNA"/>
</dbReference>
<sequence length="95" mass="10295">MPATGNSSKAVYSLDSNMKVTGFAIMTILFSVLASIIAPRGPAVEPISDQEWTWVDKSSDTEGSLVRENYQQMGYTIGQCPSSHCLLQGNQVKLP</sequence>
<accession>A0A2N5S1M8</accession>
<keyword evidence="1" id="KW-0812">Transmembrane</keyword>
<comment type="caution">
    <text evidence="2">The sequence shown here is derived from an EMBL/GenBank/DDBJ whole genome shotgun (WGS) entry which is preliminary data.</text>
</comment>
<evidence type="ECO:0000313" key="2">
    <source>
        <dbReference type="EMBL" id="PLW07109.1"/>
    </source>
</evidence>
<gene>
    <name evidence="2" type="ORF">PCASD_25009</name>
</gene>
<keyword evidence="1" id="KW-0472">Membrane</keyword>
<protein>
    <submittedName>
        <fullName evidence="2">Uncharacterized protein</fullName>
    </submittedName>
</protein>
<evidence type="ECO:0000256" key="1">
    <source>
        <dbReference type="SAM" id="Phobius"/>
    </source>
</evidence>
<organism evidence="2 3">
    <name type="scientific">Puccinia coronata f. sp. avenae</name>
    <dbReference type="NCBI Taxonomy" id="200324"/>
    <lineage>
        <taxon>Eukaryota</taxon>
        <taxon>Fungi</taxon>
        <taxon>Dikarya</taxon>
        <taxon>Basidiomycota</taxon>
        <taxon>Pucciniomycotina</taxon>
        <taxon>Pucciniomycetes</taxon>
        <taxon>Pucciniales</taxon>
        <taxon>Pucciniaceae</taxon>
        <taxon>Puccinia</taxon>
    </lineage>
</organism>
<dbReference type="Proteomes" id="UP000235392">
    <property type="component" value="Unassembled WGS sequence"/>
</dbReference>
<feature type="transmembrane region" description="Helical" evidence="1">
    <location>
        <begin position="20"/>
        <end position="38"/>
    </location>
</feature>
<proteinExistence type="predicted"/>
<keyword evidence="1" id="KW-1133">Transmembrane helix</keyword>
<evidence type="ECO:0000313" key="3">
    <source>
        <dbReference type="Proteomes" id="UP000235392"/>
    </source>
</evidence>
<reference evidence="2 3" key="1">
    <citation type="submission" date="2017-11" db="EMBL/GenBank/DDBJ databases">
        <title>De novo assembly and phasing of dikaryotic genomes from two isolates of Puccinia coronata f. sp. avenae, the causal agent of oat crown rust.</title>
        <authorList>
            <person name="Miller M.E."/>
            <person name="Zhang Y."/>
            <person name="Omidvar V."/>
            <person name="Sperschneider J."/>
            <person name="Schwessinger B."/>
            <person name="Raley C."/>
            <person name="Palmer J.M."/>
            <person name="Garnica D."/>
            <person name="Upadhyaya N."/>
            <person name="Rathjen J."/>
            <person name="Taylor J.M."/>
            <person name="Park R.F."/>
            <person name="Dodds P.N."/>
            <person name="Hirsch C.D."/>
            <person name="Kianian S.F."/>
            <person name="Figueroa M."/>
        </authorList>
    </citation>
    <scope>NUCLEOTIDE SEQUENCE [LARGE SCALE GENOMIC DNA]</scope>
    <source>
        <strain evidence="2">12SD80</strain>
    </source>
</reference>